<dbReference type="PROSITE" id="PS00900">
    <property type="entry name" value="RNA_POL_PHAGE_1"/>
    <property type="match status" value="1"/>
</dbReference>
<dbReference type="PANTHER" id="PTHR10102">
    <property type="entry name" value="DNA-DIRECTED RNA POLYMERASE, MITOCHONDRIAL"/>
    <property type="match status" value="1"/>
</dbReference>
<dbReference type="GO" id="GO:0000428">
    <property type="term" value="C:DNA-directed RNA polymerase complex"/>
    <property type="evidence" value="ECO:0007669"/>
    <property type="project" value="UniProtKB-KW"/>
</dbReference>
<evidence type="ECO:0000313" key="9">
    <source>
        <dbReference type="EMBL" id="MBB4039142.1"/>
    </source>
</evidence>
<reference evidence="9 10" key="1">
    <citation type="submission" date="2020-08" db="EMBL/GenBank/DDBJ databases">
        <title>Genomic Encyclopedia of Type Strains, Phase IV (KMG-IV): sequencing the most valuable type-strain genomes for metagenomic binning, comparative biology and taxonomic classification.</title>
        <authorList>
            <person name="Goeker M."/>
        </authorList>
    </citation>
    <scope>NUCLEOTIDE SEQUENCE [LARGE SCALE GENOMIC DNA]</scope>
    <source>
        <strain evidence="9 10">DSM 15743</strain>
    </source>
</reference>
<dbReference type="Pfam" id="PF00940">
    <property type="entry name" value="RNA_pol"/>
    <property type="match status" value="1"/>
</dbReference>
<dbReference type="RefSeq" id="WP_027314959.1">
    <property type="nucleotide sequence ID" value="NZ_JACIDC010000002.1"/>
</dbReference>
<evidence type="ECO:0000256" key="1">
    <source>
        <dbReference type="ARBA" id="ARBA00009493"/>
    </source>
</evidence>
<feature type="domain" description="DNA-directed RNA polymerase C-terminal" evidence="8">
    <location>
        <begin position="410"/>
        <end position="818"/>
    </location>
</feature>
<evidence type="ECO:0000256" key="7">
    <source>
        <dbReference type="ARBA" id="ARBA00048552"/>
    </source>
</evidence>
<comment type="caution">
    <text evidence="9">The sequence shown here is derived from an EMBL/GenBank/DDBJ whole genome shotgun (WGS) entry which is preliminary data.</text>
</comment>
<dbReference type="EC" id="2.7.7.6" evidence="2"/>
<evidence type="ECO:0000256" key="6">
    <source>
        <dbReference type="ARBA" id="ARBA00023163"/>
    </source>
</evidence>
<evidence type="ECO:0000256" key="3">
    <source>
        <dbReference type="ARBA" id="ARBA00022478"/>
    </source>
</evidence>
<dbReference type="InterPro" id="IPR043502">
    <property type="entry name" value="DNA/RNA_pol_sf"/>
</dbReference>
<accession>A0A7W6ICX0</accession>
<dbReference type="Gene3D" id="1.10.287.280">
    <property type="match status" value="1"/>
</dbReference>
<evidence type="ECO:0000259" key="8">
    <source>
        <dbReference type="Pfam" id="PF00940"/>
    </source>
</evidence>
<dbReference type="Gene3D" id="1.10.287.260">
    <property type="match status" value="1"/>
</dbReference>
<comment type="similarity">
    <text evidence="1">Belongs to the phage and mitochondrial RNA polymerase family.</text>
</comment>
<dbReference type="PANTHER" id="PTHR10102:SF0">
    <property type="entry name" value="DNA-DIRECTED RNA POLYMERASE, MITOCHONDRIAL"/>
    <property type="match status" value="1"/>
</dbReference>
<keyword evidence="10" id="KW-1185">Reference proteome</keyword>
<dbReference type="GO" id="GO:0006351">
    <property type="term" value="P:DNA-templated transcription"/>
    <property type="evidence" value="ECO:0007669"/>
    <property type="project" value="InterPro"/>
</dbReference>
<proteinExistence type="inferred from homology"/>
<dbReference type="GO" id="GO:0003677">
    <property type="term" value="F:DNA binding"/>
    <property type="evidence" value="ECO:0007669"/>
    <property type="project" value="InterPro"/>
</dbReference>
<dbReference type="InterPro" id="IPR002092">
    <property type="entry name" value="DNA-dir_Rpol_phage-type"/>
</dbReference>
<evidence type="ECO:0000256" key="2">
    <source>
        <dbReference type="ARBA" id="ARBA00012418"/>
    </source>
</evidence>
<keyword evidence="5 9" id="KW-0548">Nucleotidyltransferase</keyword>
<comment type="catalytic activity">
    <reaction evidence="7">
        <text>RNA(n) + a ribonucleoside 5'-triphosphate = RNA(n+1) + diphosphate</text>
        <dbReference type="Rhea" id="RHEA:21248"/>
        <dbReference type="Rhea" id="RHEA-COMP:14527"/>
        <dbReference type="Rhea" id="RHEA-COMP:17342"/>
        <dbReference type="ChEBI" id="CHEBI:33019"/>
        <dbReference type="ChEBI" id="CHEBI:61557"/>
        <dbReference type="ChEBI" id="CHEBI:140395"/>
        <dbReference type="EC" id="2.7.7.6"/>
    </reaction>
</comment>
<gene>
    <name evidence="9" type="ORF">GGR34_000777</name>
</gene>
<evidence type="ECO:0000256" key="4">
    <source>
        <dbReference type="ARBA" id="ARBA00022679"/>
    </source>
</evidence>
<dbReference type="AlphaFoldDB" id="A0A7W6ICX0"/>
<organism evidence="9 10">
    <name type="scientific">Microvirga flocculans</name>
    <dbReference type="NCBI Taxonomy" id="217168"/>
    <lineage>
        <taxon>Bacteria</taxon>
        <taxon>Pseudomonadati</taxon>
        <taxon>Pseudomonadota</taxon>
        <taxon>Alphaproteobacteria</taxon>
        <taxon>Hyphomicrobiales</taxon>
        <taxon>Methylobacteriaceae</taxon>
        <taxon>Microvirga</taxon>
    </lineage>
</organism>
<keyword evidence="6" id="KW-0804">Transcription</keyword>
<name>A0A7W6ICX0_9HYPH</name>
<dbReference type="InterPro" id="IPR024075">
    <property type="entry name" value="DNA-dir_RNA_pol_helix_hairp_sf"/>
</dbReference>
<keyword evidence="4 9" id="KW-0808">Transferase</keyword>
<keyword evidence="3 9" id="KW-0240">DNA-directed RNA polymerase</keyword>
<dbReference type="Proteomes" id="UP000519439">
    <property type="component" value="Unassembled WGS sequence"/>
</dbReference>
<protein>
    <recommendedName>
        <fullName evidence="2">DNA-directed RNA polymerase</fullName>
        <ecNumber evidence="2">2.7.7.6</ecNumber>
    </recommendedName>
</protein>
<evidence type="ECO:0000313" key="10">
    <source>
        <dbReference type="Proteomes" id="UP000519439"/>
    </source>
</evidence>
<dbReference type="PROSITE" id="PS00489">
    <property type="entry name" value="RNA_POL_PHAGE_2"/>
    <property type="match status" value="1"/>
</dbReference>
<dbReference type="InterPro" id="IPR046950">
    <property type="entry name" value="DNA-dir_Rpol_C_phage-type"/>
</dbReference>
<dbReference type="SUPFAM" id="SSF56672">
    <property type="entry name" value="DNA/RNA polymerases"/>
    <property type="match status" value="1"/>
</dbReference>
<dbReference type="GO" id="GO:0003899">
    <property type="term" value="F:DNA-directed RNA polymerase activity"/>
    <property type="evidence" value="ECO:0007669"/>
    <property type="project" value="UniProtKB-EC"/>
</dbReference>
<evidence type="ECO:0000256" key="5">
    <source>
        <dbReference type="ARBA" id="ARBA00022695"/>
    </source>
</evidence>
<dbReference type="Gene3D" id="1.10.150.20">
    <property type="entry name" value="5' to 3' exonuclease, C-terminal subdomain"/>
    <property type="match status" value="1"/>
</dbReference>
<sequence>MKHFDSFELAKEKHEKHESRTVQGYGYGASSEAMALIQKHFNTAYDVVLKKLNDSSRSSMKGIADTFSILSPEKIALVAFQGGLHCIADEMDLQDTNRYLGDLMADELYAAGLVAFDEKLALNLDKRARKNSNAQARKTSLKVMAGKNGYYFDGFASNEERDMAGAWLTEVLMELDDVFVLVRPEEGEDYVQPHLTLTEGALVYAQEFTKAVLEKRPVALPQLSMPPAWEGMYLTLESNGRQYKVPLIRRSSKSLSYQHLKAAIKAGTAKPVLDALTAASQVAWSINAPVLEMVKWAYLNNVAVKGLPTKQDEKLPAKLADDVWAAMSEEEQKAAKKERSDIRAANRALIGLREVYNTDVSTAEILLERGNRFWTPMNMDYRGRVYGCTYFHFQRQDYVRAMFLFADGVKLGHDGLRWLMIHLANCGDFDKVSKKPFAERVEWVNENINRILEMAADPTQDLWWTEADKPFMFLAAAIDLRNALLCPIPCEYVSHLPVSFDGTCSGLQHFAAMTRCDQTAPLVNLTNNERPSDVYQAVANVVKAKVALMAQDPDHEFHEVANLILGDIDRGMVKRNVMTWAYSAKRLGMMTQVMEDTMQPLQHKVVTKRLKLHPYQVAADTFTPKNGKTEVCWPGWTAAKMLGGTTYDSIGEVVKRPQEAMEFLQKIARATAHEGKPVIWTTPMGMPVVLHYPNHKSQKLRLWMMDRGVRFQVQQSNQEQSTGIDKNAAANAVAPSFVHSYDACHLQMVVYVAAKKGIKDVALVHDSFGCHAGKADAFRKVVSHTFCYLYRKYDVLSMVLEENKAQLLNHERLPKREEVSTGSYQIRDVLRSFYAFA</sequence>
<dbReference type="EMBL" id="JACIDC010000002">
    <property type="protein sequence ID" value="MBB4039142.1"/>
    <property type="molecule type" value="Genomic_DNA"/>
</dbReference>